<feature type="domain" description="N-acetylmuramoyl-L-alanine amidase" evidence="7">
    <location>
        <begin position="35"/>
        <end position="194"/>
    </location>
</feature>
<accession>A0ABW2EQA5</accession>
<dbReference type="PANTHER" id="PTHR30417:SF1">
    <property type="entry name" value="N-ACETYLMURAMOYL-L-ALANINE AMIDASE AMID"/>
    <property type="match status" value="1"/>
</dbReference>
<protein>
    <recommendedName>
        <fullName evidence="3">N-acetylmuramoyl-L-alanine amidase</fullName>
        <ecNumber evidence="3">3.5.1.28</ecNumber>
    </recommendedName>
</protein>
<evidence type="ECO:0000256" key="1">
    <source>
        <dbReference type="ARBA" id="ARBA00001561"/>
    </source>
</evidence>
<dbReference type="InterPro" id="IPR036505">
    <property type="entry name" value="Amidase/PGRP_sf"/>
</dbReference>
<dbReference type="InterPro" id="IPR002477">
    <property type="entry name" value="Peptidoglycan-bd-like"/>
</dbReference>
<dbReference type="InterPro" id="IPR002502">
    <property type="entry name" value="Amidase_domain"/>
</dbReference>
<dbReference type="Pfam" id="PF01471">
    <property type="entry name" value="PG_binding_1"/>
    <property type="match status" value="1"/>
</dbReference>
<dbReference type="InterPro" id="IPR051206">
    <property type="entry name" value="NAMLAA_amidase_2"/>
</dbReference>
<dbReference type="InterPro" id="IPR036366">
    <property type="entry name" value="PGBDSf"/>
</dbReference>
<comment type="caution">
    <text evidence="8">The sequence shown here is derived from an EMBL/GenBank/DDBJ whole genome shotgun (WGS) entry which is preliminary data.</text>
</comment>
<dbReference type="Proteomes" id="UP001596411">
    <property type="component" value="Unassembled WGS sequence"/>
</dbReference>
<organism evidence="8 9">
    <name type="scientific">Halomonas salifodinae</name>
    <dbReference type="NCBI Taxonomy" id="438745"/>
    <lineage>
        <taxon>Bacteria</taxon>
        <taxon>Pseudomonadati</taxon>
        <taxon>Pseudomonadota</taxon>
        <taxon>Gammaproteobacteria</taxon>
        <taxon>Oceanospirillales</taxon>
        <taxon>Halomonadaceae</taxon>
        <taxon>Halomonas</taxon>
    </lineage>
</organism>
<evidence type="ECO:0000256" key="6">
    <source>
        <dbReference type="SAM" id="MobiDB-lite"/>
    </source>
</evidence>
<dbReference type="Gene3D" id="3.40.80.10">
    <property type="entry name" value="Peptidoglycan recognition protein-like"/>
    <property type="match status" value="1"/>
</dbReference>
<comment type="catalytic activity">
    <reaction evidence="1">
        <text>Hydrolyzes the link between N-acetylmuramoyl residues and L-amino acid residues in certain cell-wall glycopeptides.</text>
        <dbReference type="EC" id="3.5.1.28"/>
    </reaction>
</comment>
<evidence type="ECO:0000256" key="5">
    <source>
        <dbReference type="ARBA" id="ARBA00023316"/>
    </source>
</evidence>
<evidence type="ECO:0000313" key="9">
    <source>
        <dbReference type="Proteomes" id="UP001596411"/>
    </source>
</evidence>
<dbReference type="Gene3D" id="1.10.101.10">
    <property type="entry name" value="PGBD-like superfamily/PGBD"/>
    <property type="match status" value="1"/>
</dbReference>
<keyword evidence="5" id="KW-0961">Cell wall biogenesis/degradation</keyword>
<keyword evidence="9" id="KW-1185">Reference proteome</keyword>
<dbReference type="SMART" id="SM00644">
    <property type="entry name" value="Ami_2"/>
    <property type="match status" value="1"/>
</dbReference>
<sequence length="380" mass="41433">MWRSLTVLVAVSLLLLTGCSTPSTLERRHGYLVDHSHGAPSHSSRVRHLVIHYTSSGEARSLATLTGPHVSAHYVLPLPARRHDGEPLIYQLVDESRRAWHAGASAWRGRTHLNDTSIGIEIVNRGPDRSFAQVEAALEADPEAAPPIHWAPYPEAQIDALIRLARDIIERHGIHPSDVVAHSDIAPSRKIDPGPAFPWRTLYEAGIGVWPEAASVARYRARFAAAAPDTATLQRALAAWGYPLEVSGELDDPTRAVLRAFQMRFRPADYRGQPDAKTAAILWALLERYHPESLEGLAETPGSGALDTPERYHPESLEGLAETPGSGALDTPERHHPESLEGLTETPGSGALDTPERYHPEALEALTPYTEASPEAAPGR</sequence>
<evidence type="ECO:0000256" key="2">
    <source>
        <dbReference type="ARBA" id="ARBA00007553"/>
    </source>
</evidence>
<evidence type="ECO:0000313" key="8">
    <source>
        <dbReference type="EMBL" id="MFC7088027.1"/>
    </source>
</evidence>
<evidence type="ECO:0000256" key="4">
    <source>
        <dbReference type="ARBA" id="ARBA00022801"/>
    </source>
</evidence>
<keyword evidence="4 8" id="KW-0378">Hydrolase</keyword>
<dbReference type="SUPFAM" id="SSF47090">
    <property type="entry name" value="PGBD-like"/>
    <property type="match status" value="1"/>
</dbReference>
<evidence type="ECO:0000259" key="7">
    <source>
        <dbReference type="SMART" id="SM00644"/>
    </source>
</evidence>
<gene>
    <name evidence="8" type="ORF">ACFQH5_00495</name>
</gene>
<dbReference type="EC" id="3.5.1.28" evidence="3"/>
<dbReference type="GO" id="GO:0008745">
    <property type="term" value="F:N-acetylmuramoyl-L-alanine amidase activity"/>
    <property type="evidence" value="ECO:0007669"/>
    <property type="project" value="UniProtKB-EC"/>
</dbReference>
<reference evidence="9" key="1">
    <citation type="journal article" date="2019" name="Int. J. Syst. Evol. Microbiol.">
        <title>The Global Catalogue of Microorganisms (GCM) 10K type strain sequencing project: providing services to taxonomists for standard genome sequencing and annotation.</title>
        <authorList>
            <consortium name="The Broad Institute Genomics Platform"/>
            <consortium name="The Broad Institute Genome Sequencing Center for Infectious Disease"/>
            <person name="Wu L."/>
            <person name="Ma J."/>
        </authorList>
    </citation>
    <scope>NUCLEOTIDE SEQUENCE [LARGE SCALE GENOMIC DNA]</scope>
    <source>
        <strain evidence="9">CGMCC 1.13666</strain>
    </source>
</reference>
<dbReference type="RefSeq" id="WP_346063092.1">
    <property type="nucleotide sequence ID" value="NZ_BAAADR010000014.1"/>
</dbReference>
<dbReference type="PROSITE" id="PS51257">
    <property type="entry name" value="PROKAR_LIPOPROTEIN"/>
    <property type="match status" value="1"/>
</dbReference>
<proteinExistence type="inferred from homology"/>
<dbReference type="EMBL" id="JBHSZP010000001">
    <property type="protein sequence ID" value="MFC7088027.1"/>
    <property type="molecule type" value="Genomic_DNA"/>
</dbReference>
<dbReference type="PANTHER" id="PTHR30417">
    <property type="entry name" value="N-ACETYLMURAMOYL-L-ALANINE AMIDASE AMID"/>
    <property type="match status" value="1"/>
</dbReference>
<feature type="region of interest" description="Disordered" evidence="6">
    <location>
        <begin position="316"/>
        <end position="380"/>
    </location>
</feature>
<comment type="similarity">
    <text evidence="2">Belongs to the N-acetylmuramoyl-L-alanine amidase 2 family.</text>
</comment>
<dbReference type="SUPFAM" id="SSF55846">
    <property type="entry name" value="N-acetylmuramoyl-L-alanine amidase-like"/>
    <property type="match status" value="1"/>
</dbReference>
<name>A0ABW2EQA5_9GAMM</name>
<dbReference type="Pfam" id="PF01510">
    <property type="entry name" value="Amidase_2"/>
    <property type="match status" value="1"/>
</dbReference>
<dbReference type="CDD" id="cd06583">
    <property type="entry name" value="PGRP"/>
    <property type="match status" value="1"/>
</dbReference>
<dbReference type="InterPro" id="IPR036365">
    <property type="entry name" value="PGBD-like_sf"/>
</dbReference>
<evidence type="ECO:0000256" key="3">
    <source>
        <dbReference type="ARBA" id="ARBA00011901"/>
    </source>
</evidence>